<dbReference type="InterPro" id="IPR029063">
    <property type="entry name" value="SAM-dependent_MTases_sf"/>
</dbReference>
<comment type="similarity">
    <text evidence="4">Belongs to the class I-like SAM-binding methyltransferase superfamily. MenG/UbiE family.</text>
</comment>
<comment type="caution">
    <text evidence="4">Lacks conserved residue(s) required for the propagation of feature annotation.</text>
</comment>
<reference evidence="6" key="1">
    <citation type="submission" date="2018-03" db="EMBL/GenBank/DDBJ databases">
        <title>New taxa in the Lactobacillus gasseri group.</title>
        <authorList>
            <person name="Tanizawa Y."/>
            <person name="Tohno M."/>
            <person name="Endo A."/>
            <person name="Arita M."/>
        </authorList>
    </citation>
    <scope>NUCLEOTIDE SEQUENCE [LARGE SCALE GENOMIC DNA]</scope>
    <source>
        <strain evidence="6">DSM 24759</strain>
    </source>
</reference>
<dbReference type="Pfam" id="PF01209">
    <property type="entry name" value="Ubie_methyltran"/>
    <property type="match status" value="1"/>
</dbReference>
<dbReference type="AlphaFoldDB" id="A0A2Z6TB09"/>
<dbReference type="CDD" id="cd02440">
    <property type="entry name" value="AdoMet_MTases"/>
    <property type="match status" value="1"/>
</dbReference>
<evidence type="ECO:0000256" key="4">
    <source>
        <dbReference type="HAMAP-Rule" id="MF_01813"/>
    </source>
</evidence>
<dbReference type="EMBL" id="BFBY01000008">
    <property type="protein sequence ID" value="GBG05193.1"/>
    <property type="molecule type" value="Genomic_DNA"/>
</dbReference>
<dbReference type="GO" id="GO:0032259">
    <property type="term" value="P:methylation"/>
    <property type="evidence" value="ECO:0007669"/>
    <property type="project" value="UniProtKB-KW"/>
</dbReference>
<dbReference type="InterPro" id="IPR004033">
    <property type="entry name" value="UbiE/COQ5_MeTrFase"/>
</dbReference>
<dbReference type="Proteomes" id="UP000257317">
    <property type="component" value="Unassembled WGS sequence"/>
</dbReference>
<keyword evidence="2 4" id="KW-0808">Transferase</keyword>
<keyword evidence="6" id="KW-1185">Reference proteome</keyword>
<dbReference type="NCBIfam" id="TIGR01934">
    <property type="entry name" value="MenG_MenH_UbiE"/>
    <property type="match status" value="1"/>
</dbReference>
<evidence type="ECO:0000256" key="2">
    <source>
        <dbReference type="ARBA" id="ARBA00022679"/>
    </source>
</evidence>
<protein>
    <recommendedName>
        <fullName evidence="4">Demethylmenaquinone methyltransferase</fullName>
        <ecNumber evidence="4">2.1.1.163</ecNumber>
    </recommendedName>
</protein>
<keyword evidence="3 4" id="KW-0949">S-adenosyl-L-methionine</keyword>
<proteinExistence type="inferred from homology"/>
<organism evidence="5 6">
    <name type="scientific">Lactobacillus rodentium</name>
    <dbReference type="NCBI Taxonomy" id="947835"/>
    <lineage>
        <taxon>Bacteria</taxon>
        <taxon>Bacillati</taxon>
        <taxon>Bacillota</taxon>
        <taxon>Bacilli</taxon>
        <taxon>Lactobacillales</taxon>
        <taxon>Lactobacillaceae</taxon>
        <taxon>Lactobacillus</taxon>
    </lineage>
</organism>
<dbReference type="SUPFAM" id="SSF53335">
    <property type="entry name" value="S-adenosyl-L-methionine-dependent methyltransferases"/>
    <property type="match status" value="1"/>
</dbReference>
<evidence type="ECO:0000256" key="3">
    <source>
        <dbReference type="ARBA" id="ARBA00022691"/>
    </source>
</evidence>
<comment type="pathway">
    <text evidence="4">Quinol/quinone metabolism; menaquinone biosynthesis; menaquinol from 1,4-dihydroxy-2-naphthoate: step 2/2.</text>
</comment>
<dbReference type="PROSITE" id="PS01183">
    <property type="entry name" value="UBIE_1"/>
    <property type="match status" value="1"/>
</dbReference>
<dbReference type="PANTHER" id="PTHR43591:SF24">
    <property type="entry name" value="2-METHOXY-6-POLYPRENYL-1,4-BENZOQUINOL METHYLASE, MITOCHONDRIAL"/>
    <property type="match status" value="1"/>
</dbReference>
<evidence type="ECO:0000313" key="6">
    <source>
        <dbReference type="Proteomes" id="UP000257317"/>
    </source>
</evidence>
<gene>
    <name evidence="5" type="primary">ubiE</name>
    <name evidence="4" type="synonym">menG</name>
    <name evidence="5" type="ORF">LrDSM24759_11070</name>
</gene>
<dbReference type="GO" id="GO:0009234">
    <property type="term" value="P:menaquinone biosynthetic process"/>
    <property type="evidence" value="ECO:0007669"/>
    <property type="project" value="UniProtKB-UniRule"/>
</dbReference>
<dbReference type="Gene3D" id="3.40.50.150">
    <property type="entry name" value="Vaccinia Virus protein VP39"/>
    <property type="match status" value="1"/>
</dbReference>
<comment type="function">
    <text evidence="4">Methyltransferase required for the conversion of demethylmenaquinol (DMKH2) to menaquinol (MKH2).</text>
</comment>
<dbReference type="GO" id="GO:0043770">
    <property type="term" value="F:demethylmenaquinone methyltransferase activity"/>
    <property type="evidence" value="ECO:0007669"/>
    <property type="project" value="UniProtKB-UniRule"/>
</dbReference>
<dbReference type="EC" id="2.1.1.163" evidence="4"/>
<feature type="binding site" evidence="4">
    <location>
        <position position="68"/>
    </location>
    <ligand>
        <name>S-adenosyl-L-methionine</name>
        <dbReference type="ChEBI" id="CHEBI:59789"/>
    </ligand>
</feature>
<dbReference type="NCBIfam" id="NF001244">
    <property type="entry name" value="PRK00216.1-5"/>
    <property type="match status" value="1"/>
</dbReference>
<name>A0A2Z6TB09_9LACO</name>
<accession>A0A2Z6TB09</accession>
<dbReference type="PANTHER" id="PTHR43591">
    <property type="entry name" value="METHYLTRANSFERASE"/>
    <property type="match status" value="1"/>
</dbReference>
<dbReference type="HAMAP" id="MF_01813">
    <property type="entry name" value="MenG_UbiE_methyltr"/>
    <property type="match status" value="1"/>
</dbReference>
<keyword evidence="4" id="KW-0474">Menaquinone biosynthesis</keyword>
<sequence length="223" mass="25040">MFDRIADHYDQMNDIVSLGTQRLWRKKFYKEFDINPGDFVLDLCTGTGDMAIADAKTVGPSGNVKGLDFNEKMMSLAEKKIRANDVEKEIQLHQGDAMDLPFPDNSFDQVTIGFGLRNVPDANKVIREAYRVLKPGGKFGSVDMSQPTNPVVKVGWETYFKIFPQFARIFYATSKEYDYLANSSKKFVSAQKLKEMFEAAGFKDVQVTKLNLGAGAIHIGTKL</sequence>
<feature type="binding site" evidence="4">
    <location>
        <position position="47"/>
    </location>
    <ligand>
        <name>S-adenosyl-L-methionine</name>
        <dbReference type="ChEBI" id="CHEBI:59789"/>
    </ligand>
</feature>
<evidence type="ECO:0000313" key="5">
    <source>
        <dbReference type="EMBL" id="GBG05193.1"/>
    </source>
</evidence>
<comment type="caution">
    <text evidence="5">The sequence shown here is derived from an EMBL/GenBank/DDBJ whole genome shotgun (WGS) entry which is preliminary data.</text>
</comment>
<keyword evidence="5" id="KW-0830">Ubiquinone</keyword>
<dbReference type="PROSITE" id="PS01184">
    <property type="entry name" value="UBIE_2"/>
    <property type="match status" value="1"/>
</dbReference>
<dbReference type="UniPathway" id="UPA00079">
    <property type="reaction ID" value="UER00169"/>
</dbReference>
<dbReference type="NCBIfam" id="NF001243">
    <property type="entry name" value="PRK00216.1-4"/>
    <property type="match status" value="1"/>
</dbReference>
<dbReference type="PROSITE" id="PS51608">
    <property type="entry name" value="SAM_MT_UBIE"/>
    <property type="match status" value="1"/>
</dbReference>
<comment type="catalytic activity">
    <reaction evidence="4">
        <text>a 2-demethylmenaquinol + S-adenosyl-L-methionine = a menaquinol + S-adenosyl-L-homocysteine + H(+)</text>
        <dbReference type="Rhea" id="RHEA:42640"/>
        <dbReference type="Rhea" id="RHEA-COMP:9539"/>
        <dbReference type="Rhea" id="RHEA-COMP:9563"/>
        <dbReference type="ChEBI" id="CHEBI:15378"/>
        <dbReference type="ChEBI" id="CHEBI:18151"/>
        <dbReference type="ChEBI" id="CHEBI:55437"/>
        <dbReference type="ChEBI" id="CHEBI:57856"/>
        <dbReference type="ChEBI" id="CHEBI:59789"/>
        <dbReference type="EC" id="2.1.1.163"/>
    </reaction>
</comment>
<feature type="binding site" evidence="4">
    <location>
        <begin position="96"/>
        <end position="97"/>
    </location>
    <ligand>
        <name>S-adenosyl-L-methionine</name>
        <dbReference type="ChEBI" id="CHEBI:59789"/>
    </ligand>
</feature>
<dbReference type="InterPro" id="IPR023576">
    <property type="entry name" value="UbiE/COQ5_MeTrFase_CS"/>
</dbReference>
<evidence type="ECO:0000256" key="1">
    <source>
        <dbReference type="ARBA" id="ARBA00022603"/>
    </source>
</evidence>
<keyword evidence="1 4" id="KW-0489">Methyltransferase</keyword>